<dbReference type="InterPro" id="IPR018376">
    <property type="entry name" value="Enoyl-CoA_hyd/isom_CS"/>
</dbReference>
<evidence type="ECO:0000256" key="3">
    <source>
        <dbReference type="RuleBase" id="RU003707"/>
    </source>
</evidence>
<dbReference type="EMBL" id="QFVT01000006">
    <property type="protein sequence ID" value="PYC47349.1"/>
    <property type="molecule type" value="Genomic_DNA"/>
</dbReference>
<dbReference type="PANTHER" id="PTHR43802:SF1">
    <property type="entry name" value="IP11341P-RELATED"/>
    <property type="match status" value="1"/>
</dbReference>
<dbReference type="PROSITE" id="PS00166">
    <property type="entry name" value="ENOYL_COA_HYDRATASE"/>
    <property type="match status" value="1"/>
</dbReference>
<dbReference type="GO" id="GO:0016829">
    <property type="term" value="F:lyase activity"/>
    <property type="evidence" value="ECO:0007669"/>
    <property type="project" value="UniProtKB-KW"/>
</dbReference>
<evidence type="ECO:0000313" key="4">
    <source>
        <dbReference type="EMBL" id="PYC47349.1"/>
    </source>
</evidence>
<dbReference type="InterPro" id="IPR029045">
    <property type="entry name" value="ClpP/crotonase-like_dom_sf"/>
</dbReference>
<dbReference type="CDD" id="cd06558">
    <property type="entry name" value="crotonase-like"/>
    <property type="match status" value="1"/>
</dbReference>
<dbReference type="InterPro" id="IPR001753">
    <property type="entry name" value="Enoyl-CoA_hydra/iso"/>
</dbReference>
<accession>A0A2V4MP73</accession>
<comment type="caution">
    <text evidence="4">The sequence shown here is derived from an EMBL/GenBank/DDBJ whole genome shotgun (WGS) entry which is preliminary data.</text>
</comment>
<keyword evidence="5" id="KW-1185">Reference proteome</keyword>
<reference evidence="4 5" key="1">
    <citation type="submission" date="2018-05" db="EMBL/GenBank/DDBJ databases">
        <title>Oceanovita maritima gen. nov., sp. nov., a marine bacterium in the family Rhodobacteraceae isolated from surface seawater of Lundu port Xiamen, China.</title>
        <authorList>
            <person name="Hetharua B.H."/>
            <person name="Min D."/>
            <person name="Liao H."/>
            <person name="Tian Y."/>
        </authorList>
    </citation>
    <scope>NUCLEOTIDE SEQUENCE [LARGE SCALE GENOMIC DNA]</scope>
    <source>
        <strain evidence="4 5">FSX-11</strain>
    </source>
</reference>
<dbReference type="Pfam" id="PF00378">
    <property type="entry name" value="ECH_1"/>
    <property type="match status" value="1"/>
</dbReference>
<dbReference type="Gene3D" id="3.90.226.10">
    <property type="entry name" value="2-enoyl-CoA Hydratase, Chain A, domain 1"/>
    <property type="match status" value="1"/>
</dbReference>
<dbReference type="AlphaFoldDB" id="A0A2V4MP73"/>
<comment type="similarity">
    <text evidence="1 3">Belongs to the enoyl-CoA hydratase/isomerase family.</text>
</comment>
<gene>
    <name evidence="4" type="ORF">DI396_10280</name>
</gene>
<keyword evidence="2" id="KW-0456">Lyase</keyword>
<dbReference type="PANTHER" id="PTHR43802">
    <property type="entry name" value="ENOYL-COA HYDRATASE"/>
    <property type="match status" value="1"/>
</dbReference>
<dbReference type="FunFam" id="3.90.226.10:FF:000009">
    <property type="entry name" value="Carnitinyl-CoA dehydratase"/>
    <property type="match status" value="1"/>
</dbReference>
<organism evidence="4 5">
    <name type="scientific">Litorivita pollutaquae</name>
    <dbReference type="NCBI Taxonomy" id="2200892"/>
    <lineage>
        <taxon>Bacteria</taxon>
        <taxon>Pseudomonadati</taxon>
        <taxon>Pseudomonadota</taxon>
        <taxon>Alphaproteobacteria</taxon>
        <taxon>Rhodobacterales</taxon>
        <taxon>Paracoccaceae</taxon>
        <taxon>Litorivita</taxon>
    </lineage>
</organism>
<evidence type="ECO:0000256" key="2">
    <source>
        <dbReference type="ARBA" id="ARBA00023239"/>
    </source>
</evidence>
<evidence type="ECO:0000256" key="1">
    <source>
        <dbReference type="ARBA" id="ARBA00005254"/>
    </source>
</evidence>
<name>A0A2V4MP73_9RHOB</name>
<dbReference type="OrthoDB" id="9807606at2"/>
<proteinExistence type="inferred from homology"/>
<dbReference type="Proteomes" id="UP000248012">
    <property type="component" value="Unassembled WGS sequence"/>
</dbReference>
<dbReference type="SUPFAM" id="SSF52096">
    <property type="entry name" value="ClpP/crotonase"/>
    <property type="match status" value="1"/>
</dbReference>
<sequence length="258" mass="28271">MMQEDLTFTIDEDGIARITLNRPERRNAFTFDMIAAWHAALEDSKKNPKVKVVVITGAGDAFCAGGDIVEMMDRMDQTAAQRKAELFDRVQRIPLALEDMDKPVIAAMNGAAAGAGLDLALMCDLRIAARSATFGETYTKVGIVPGAGGAWFLPRLVGTAKALELFWTAEFLSAEQAEDIGMVNRVVDDADLMDVTDALARKIAASPQQSVRMIKRAVLAGMRSDLRTHLDMISSHYAIVTLGEDHREAVARFVERRE</sequence>
<evidence type="ECO:0000313" key="5">
    <source>
        <dbReference type="Proteomes" id="UP000248012"/>
    </source>
</evidence>
<protein>
    <submittedName>
        <fullName evidence="4">Enoyl-CoA hydratase</fullName>
    </submittedName>
</protein>